<dbReference type="AlphaFoldDB" id="A0A0S4VAK1"/>
<sequence>MSEQGALVATAGNNVNLTSAQTTRDVDEAHQFKGSSSLFSKKTITTRNTLPETTTQGTTFSGNTTYVQAGSDINVKGGNVVSTDGTTLIAKHDVNIESATNSTTERQSRLTVAVIAAIPTAQQMSRAAGQASDGPIQVPAGATTALAGKNAADTVIPIRSWEGLMDDPGDHILDSGRQGSQLPATSESQGLPWKTATTIAESMNTPL</sequence>
<reference evidence="3" key="1">
    <citation type="submission" date="2015-10" db="EMBL/GenBank/DDBJ databases">
        <authorList>
            <person name="Gilbert D.G."/>
        </authorList>
    </citation>
    <scope>NUCLEOTIDE SEQUENCE</scope>
    <source>
        <strain evidence="3">Phyl III-seqv23</strain>
    </source>
</reference>
<accession>A0A0S4VAK1</accession>
<evidence type="ECO:0008006" key="4">
    <source>
        <dbReference type="Google" id="ProtNLM"/>
    </source>
</evidence>
<dbReference type="GO" id="GO:0003824">
    <property type="term" value="F:catalytic activity"/>
    <property type="evidence" value="ECO:0007669"/>
    <property type="project" value="UniProtKB-ARBA"/>
</dbReference>
<dbReference type="EMBL" id="LN899824">
    <property type="protein sequence ID" value="CUV31698.1"/>
    <property type="molecule type" value="Genomic_DNA"/>
</dbReference>
<feature type="region of interest" description="Disordered" evidence="1">
    <location>
        <begin position="166"/>
        <end position="191"/>
    </location>
</feature>
<evidence type="ECO:0000256" key="1">
    <source>
        <dbReference type="SAM" id="MobiDB-lite"/>
    </source>
</evidence>
<protein>
    <recommendedName>
        <fullName evidence="4">Hemagglutinin-related protein</fullName>
    </recommendedName>
</protein>
<dbReference type="Pfam" id="PF13332">
    <property type="entry name" value="Fil_haemagg_2"/>
    <property type="match status" value="1"/>
</dbReference>
<evidence type="ECO:0000313" key="2">
    <source>
        <dbReference type="EMBL" id="CUV21225.1"/>
    </source>
</evidence>
<organism evidence="3">
    <name type="scientific">Ralstonia solanacearum</name>
    <name type="common">Pseudomonas solanacearum</name>
    <dbReference type="NCBI Taxonomy" id="305"/>
    <lineage>
        <taxon>Bacteria</taxon>
        <taxon>Pseudomonadati</taxon>
        <taxon>Pseudomonadota</taxon>
        <taxon>Betaproteobacteria</taxon>
        <taxon>Burkholderiales</taxon>
        <taxon>Burkholderiaceae</taxon>
        <taxon>Ralstonia</taxon>
        <taxon>Ralstonia solanacearum species complex</taxon>
    </lineage>
</organism>
<feature type="compositionally biased region" description="Polar residues" evidence="1">
    <location>
        <begin position="177"/>
        <end position="191"/>
    </location>
</feature>
<evidence type="ECO:0000313" key="3">
    <source>
        <dbReference type="EMBL" id="CUV31698.1"/>
    </source>
</evidence>
<proteinExistence type="predicted"/>
<dbReference type="InterPro" id="IPR025157">
    <property type="entry name" value="Hemagglutinin_rpt"/>
</dbReference>
<dbReference type="EMBL" id="LN899821">
    <property type="protein sequence ID" value="CUV21225.1"/>
    <property type="molecule type" value="Genomic_DNA"/>
</dbReference>
<name>A0A0S4VAK1_RALSL</name>
<gene>
    <name evidence="2" type="ORF">PSS4_v1_2450004</name>
    <name evidence="3" type="ORF">RUN1985_v1_1000005</name>
</gene>